<accession>A0A1G9BGC5</accession>
<dbReference type="OrthoDB" id="9826813at2"/>
<protein>
    <submittedName>
        <fullName evidence="1">Uncharacterized protein</fullName>
    </submittedName>
</protein>
<dbReference type="Proteomes" id="UP000199050">
    <property type="component" value="Unassembled WGS sequence"/>
</dbReference>
<reference evidence="2" key="1">
    <citation type="submission" date="2016-10" db="EMBL/GenBank/DDBJ databases">
        <authorList>
            <person name="Varghese N."/>
            <person name="Submissions S."/>
        </authorList>
    </citation>
    <scope>NUCLEOTIDE SEQUENCE [LARGE SCALE GENOMIC DNA]</scope>
    <source>
        <strain evidence="2">CGMCC 1.11012</strain>
    </source>
</reference>
<proteinExistence type="predicted"/>
<dbReference type="EMBL" id="FNDX01000040">
    <property type="protein sequence ID" value="SDK38250.1"/>
    <property type="molecule type" value="Genomic_DNA"/>
</dbReference>
<organism evidence="1 2">
    <name type="scientific">Paenibacillus typhae</name>
    <dbReference type="NCBI Taxonomy" id="1174501"/>
    <lineage>
        <taxon>Bacteria</taxon>
        <taxon>Bacillati</taxon>
        <taxon>Bacillota</taxon>
        <taxon>Bacilli</taxon>
        <taxon>Bacillales</taxon>
        <taxon>Paenibacillaceae</taxon>
        <taxon>Paenibacillus</taxon>
    </lineage>
</organism>
<evidence type="ECO:0000313" key="1">
    <source>
        <dbReference type="EMBL" id="SDK38250.1"/>
    </source>
</evidence>
<gene>
    <name evidence="1" type="ORF">SAMN05216192_14019</name>
</gene>
<keyword evidence="2" id="KW-1185">Reference proteome</keyword>
<name>A0A1G9BGC5_9BACL</name>
<sequence>MKKVVIKFITVLTMFSLVVLPLGPVVKAEESYESNFTSISNTEGIVEEEGVFNADGVTITYNIEVESDIITYNLINNGVEQIIKVNQSTGEIWVDGIPTDLSSLLHPSNSSDSSLNSSIVSPAATTIPPDVGLTAYGPKGENGQLTKYTESNSQYTKVTMSALAAALSTLVKAPYSAVLAALSVIIGADQSATVYYREQLYYTGNPMNYWFTIFKTYSDSNFKNQISRDVYYVMIW</sequence>
<dbReference type="AlphaFoldDB" id="A0A1G9BGC5"/>
<evidence type="ECO:0000313" key="2">
    <source>
        <dbReference type="Proteomes" id="UP000199050"/>
    </source>
</evidence>
<dbReference type="RefSeq" id="WP_090718175.1">
    <property type="nucleotide sequence ID" value="NZ_CBCSKY010000029.1"/>
</dbReference>